<dbReference type="GO" id="GO:0051301">
    <property type="term" value="P:cell division"/>
    <property type="evidence" value="ECO:0007669"/>
    <property type="project" value="UniProtKB-KW"/>
</dbReference>
<dbReference type="InterPro" id="IPR024977">
    <property type="entry name" value="Apc4-like_WD40_dom"/>
</dbReference>
<evidence type="ECO:0000259" key="8">
    <source>
        <dbReference type="Pfam" id="PF12896"/>
    </source>
</evidence>
<keyword evidence="5" id="KW-0131">Cell cycle</keyword>
<dbReference type="InterPro" id="IPR024790">
    <property type="entry name" value="APC4_long_dom"/>
</dbReference>
<dbReference type="Proteomes" id="UP000039865">
    <property type="component" value="Unassembled WGS sequence"/>
</dbReference>
<dbReference type="EMBL" id="CCKQ01011715">
    <property type="protein sequence ID" value="CDW83287.1"/>
    <property type="molecule type" value="Genomic_DNA"/>
</dbReference>
<dbReference type="OrthoDB" id="292688at2759"/>
<dbReference type="Pfam" id="PF12894">
    <property type="entry name" value="ANAPC4_WD40"/>
    <property type="match status" value="1"/>
</dbReference>
<evidence type="ECO:0000256" key="1">
    <source>
        <dbReference type="ARBA" id="ARBA00016067"/>
    </source>
</evidence>
<evidence type="ECO:0000313" key="9">
    <source>
        <dbReference type="EMBL" id="CDW83287.1"/>
    </source>
</evidence>
<feature type="domain" description="Anaphase-promoting complex subunit 4-like WD40" evidence="7">
    <location>
        <begin position="1"/>
        <end position="63"/>
    </location>
</feature>
<dbReference type="Pfam" id="PF12896">
    <property type="entry name" value="ANAPC4"/>
    <property type="match status" value="1"/>
</dbReference>
<evidence type="ECO:0000256" key="6">
    <source>
        <dbReference type="SAM" id="Coils"/>
    </source>
</evidence>
<dbReference type="InterPro" id="IPR024789">
    <property type="entry name" value="APC4"/>
</dbReference>
<organism evidence="9 10">
    <name type="scientific">Stylonychia lemnae</name>
    <name type="common">Ciliate</name>
    <dbReference type="NCBI Taxonomy" id="5949"/>
    <lineage>
        <taxon>Eukaryota</taxon>
        <taxon>Sar</taxon>
        <taxon>Alveolata</taxon>
        <taxon>Ciliophora</taxon>
        <taxon>Intramacronucleata</taxon>
        <taxon>Spirotrichea</taxon>
        <taxon>Stichotrichia</taxon>
        <taxon>Sporadotrichida</taxon>
        <taxon>Oxytrichidae</taxon>
        <taxon>Stylonychinae</taxon>
        <taxon>Stylonychia</taxon>
    </lineage>
</organism>
<dbReference type="PANTHER" id="PTHR13260:SF0">
    <property type="entry name" value="ANAPHASE-PROMOTING COMPLEX SUBUNIT 4"/>
    <property type="match status" value="1"/>
</dbReference>
<dbReference type="GO" id="GO:0070979">
    <property type="term" value="P:protein K11-linked ubiquitination"/>
    <property type="evidence" value="ECO:0007669"/>
    <property type="project" value="TreeGrafter"/>
</dbReference>
<evidence type="ECO:0000256" key="5">
    <source>
        <dbReference type="ARBA" id="ARBA00023306"/>
    </source>
</evidence>
<dbReference type="OMA" id="SAYEIFA"/>
<dbReference type="PANTHER" id="PTHR13260">
    <property type="entry name" value="ANAPHASE PROMOTING COMPLEX SUBUNIT 4 APC4"/>
    <property type="match status" value="1"/>
</dbReference>
<accession>A0A078APQ9</accession>
<sequence>MDLIGLISTSDHSIEVHRVGFKHQKVFQKEDLLGPTSLEFTKNGKQVIIGYEDGKVSIIKSDDSAYEIFATKIVDDISPITAICYQEAKQYKSPYIQNDKSGLHIKPLQSIDSKVPKEIIEKIAILSEIQNPAVTQSSIVYTADASLNISLLYQGHFPIACFKIKDILPHNTFASNLILKIRRLRSTDTCDQLMTLAEVFNADNQIQGAFLLNIDTRVISSRILKQDSYLKLFSNFPMIEEYVRYLEQRIEMTCKTTFWQKIYKSHTQVINFLKPESRHAKSSANPISEQFLDVVVKGKISPLVQKFLTDENYNTKILQRHDENTQLVFSNIEDEITDKIIPVIEKTLLLLSELRGLVKSKSLIFPQNQSTSSTQHSMFFSFNEAIIQKLIDFMNYLFHQVQQLLLDIIEAKVEIRNFLVYCNTMVLKLANANHQQSQQTNPLEIENAKSHLAKLVPDQNRLITFLEKGDAQIGLQHIQKQFEEGQFKLPIDAENQIVQGFNSEDLIGSLKQLQKQEEDEIERQKQNLREQSSHQMINIQQVNAQSILSQQQMTQVITQQIFLKFLQNSSNRRQTRRSHLSSGDYTSNQRPAAVIRGQIAQTSQLQNQQIDQQQIVQQSAQSSNIQIIPLKTLTTRILDLIHKQMRKPLESLSPYFRYLQLFYFENVNDRVLDSYMTHKDCHNSNQFYMVYSINNQFLMIIQQDLQSKRLGGNRVSINYQMIQVPDEYLIKECVFHFNSMSVRDSGKCKEEIIILCQSVAENESIVKVIELQALFDDFNNQHTINMDQHLSFKFGIFAREQLQKSLNQGRVPMIEFDERCFKFQSKNIHSLRAGSRGLFNVIQDTRDLIVRMTDNE</sequence>
<keyword evidence="4" id="KW-0833">Ubl conjugation pathway</keyword>
<keyword evidence="10" id="KW-1185">Reference proteome</keyword>
<evidence type="ECO:0000256" key="3">
    <source>
        <dbReference type="ARBA" id="ARBA00022776"/>
    </source>
</evidence>
<dbReference type="GO" id="GO:0034399">
    <property type="term" value="C:nuclear periphery"/>
    <property type="evidence" value="ECO:0007669"/>
    <property type="project" value="TreeGrafter"/>
</dbReference>
<evidence type="ECO:0000259" key="7">
    <source>
        <dbReference type="Pfam" id="PF12894"/>
    </source>
</evidence>
<evidence type="ECO:0000313" key="10">
    <source>
        <dbReference type="Proteomes" id="UP000039865"/>
    </source>
</evidence>
<gene>
    <name evidence="9" type="primary">Contig11714.g12532</name>
    <name evidence="9" type="ORF">STYLEM_12329</name>
</gene>
<feature type="domain" description="Anaphase-promoting complex subunit 4 long" evidence="8">
    <location>
        <begin position="216"/>
        <end position="430"/>
    </location>
</feature>
<evidence type="ECO:0000256" key="4">
    <source>
        <dbReference type="ARBA" id="ARBA00022786"/>
    </source>
</evidence>
<keyword evidence="2" id="KW-0132">Cell division</keyword>
<feature type="coiled-coil region" evidence="6">
    <location>
        <begin position="507"/>
        <end position="534"/>
    </location>
</feature>
<dbReference type="InParanoid" id="A0A078APQ9"/>
<reference evidence="9 10" key="1">
    <citation type="submission" date="2014-06" db="EMBL/GenBank/DDBJ databases">
        <authorList>
            <person name="Swart Estienne"/>
        </authorList>
    </citation>
    <scope>NUCLEOTIDE SEQUENCE [LARGE SCALE GENOMIC DNA]</scope>
    <source>
        <strain evidence="9 10">130c</strain>
    </source>
</reference>
<dbReference type="AlphaFoldDB" id="A0A078APQ9"/>
<proteinExistence type="predicted"/>
<keyword evidence="6" id="KW-0175">Coiled coil</keyword>
<keyword evidence="3" id="KW-0498">Mitosis</keyword>
<evidence type="ECO:0000256" key="2">
    <source>
        <dbReference type="ARBA" id="ARBA00022618"/>
    </source>
</evidence>
<dbReference type="GO" id="GO:0005680">
    <property type="term" value="C:anaphase-promoting complex"/>
    <property type="evidence" value="ECO:0007669"/>
    <property type="project" value="InterPro"/>
</dbReference>
<protein>
    <recommendedName>
        <fullName evidence="1">Anaphase-promoting complex subunit 4</fullName>
    </recommendedName>
</protein>
<name>A0A078APQ9_STYLE</name>
<dbReference type="GO" id="GO:0031145">
    <property type="term" value="P:anaphase-promoting complex-dependent catabolic process"/>
    <property type="evidence" value="ECO:0007669"/>
    <property type="project" value="InterPro"/>
</dbReference>